<organism evidence="2 3">
    <name type="scientific">Sphingomonas alpina</name>
    <dbReference type="NCBI Taxonomy" id="653931"/>
    <lineage>
        <taxon>Bacteria</taxon>
        <taxon>Pseudomonadati</taxon>
        <taxon>Pseudomonadota</taxon>
        <taxon>Alphaproteobacteria</taxon>
        <taxon>Sphingomonadales</taxon>
        <taxon>Sphingomonadaceae</taxon>
        <taxon>Sphingomonas</taxon>
    </lineage>
</organism>
<sequence length="153" mass="16679">MSREDHFMLLNELIDVGAAAHGGRVAVRFGTAELSFTEVDQLSRSIASLLAARAAPLYPKEVEDALVGHAQVAEALVIGVPSEQWGEEVAAFIVARGTPPDSAALIDHCRAFLAGYKLPKQIHFIDEIPKSAVGKPLRRAVREPFWAGRERRI</sequence>
<proteinExistence type="predicted"/>
<dbReference type="PANTHER" id="PTHR43767">
    <property type="entry name" value="LONG-CHAIN-FATTY-ACID--COA LIGASE"/>
    <property type="match status" value="1"/>
</dbReference>
<gene>
    <name evidence="2" type="ORF">H3Z74_16420</name>
</gene>
<reference evidence="2 3" key="1">
    <citation type="submission" date="2020-09" db="EMBL/GenBank/DDBJ databases">
        <title>Sphingomonas sp., a new species isolated from pork steak.</title>
        <authorList>
            <person name="Heidler von Heilborn D."/>
        </authorList>
    </citation>
    <scope>NUCLEOTIDE SEQUENCE [LARGE SCALE GENOMIC DNA]</scope>
    <source>
        <strain evidence="3">S8-3T</strain>
    </source>
</reference>
<dbReference type="KEGG" id="spap:H3Z74_16420"/>
<evidence type="ECO:0000313" key="2">
    <source>
        <dbReference type="EMBL" id="QNQ08326.1"/>
    </source>
</evidence>
<name>A0A7H0LF73_9SPHN</name>
<dbReference type="AlphaFoldDB" id="A0A7H0LF73"/>
<dbReference type="GO" id="GO:0016878">
    <property type="term" value="F:acid-thiol ligase activity"/>
    <property type="evidence" value="ECO:0007669"/>
    <property type="project" value="UniProtKB-ARBA"/>
</dbReference>
<feature type="domain" description="AMP-binding enzyme C-terminal" evidence="1">
    <location>
        <begin position="61"/>
        <end position="135"/>
    </location>
</feature>
<accession>A0A7H0LF73</accession>
<dbReference type="Pfam" id="PF13193">
    <property type="entry name" value="AMP-binding_C"/>
    <property type="match status" value="1"/>
</dbReference>
<dbReference type="RefSeq" id="WP_187760654.1">
    <property type="nucleotide sequence ID" value="NZ_CP061038.1"/>
</dbReference>
<dbReference type="InterPro" id="IPR050237">
    <property type="entry name" value="ATP-dep_AMP-bd_enzyme"/>
</dbReference>
<dbReference type="EMBL" id="CP061038">
    <property type="protein sequence ID" value="QNQ08326.1"/>
    <property type="molecule type" value="Genomic_DNA"/>
</dbReference>
<dbReference type="PANTHER" id="PTHR43767:SF1">
    <property type="entry name" value="NONRIBOSOMAL PEPTIDE SYNTHASE PES1 (EUROFUNG)-RELATED"/>
    <property type="match status" value="1"/>
</dbReference>
<keyword evidence="3" id="KW-1185">Reference proteome</keyword>
<dbReference type="InterPro" id="IPR045851">
    <property type="entry name" value="AMP-bd_C_sf"/>
</dbReference>
<dbReference type="SUPFAM" id="SSF56801">
    <property type="entry name" value="Acetyl-CoA synthetase-like"/>
    <property type="match status" value="1"/>
</dbReference>
<dbReference type="Proteomes" id="UP000516148">
    <property type="component" value="Chromosome"/>
</dbReference>
<evidence type="ECO:0000259" key="1">
    <source>
        <dbReference type="Pfam" id="PF13193"/>
    </source>
</evidence>
<dbReference type="InterPro" id="IPR025110">
    <property type="entry name" value="AMP-bd_C"/>
</dbReference>
<protein>
    <recommendedName>
        <fullName evidence="1">AMP-binding enzyme C-terminal domain-containing protein</fullName>
    </recommendedName>
</protein>
<dbReference type="Gene3D" id="3.30.300.30">
    <property type="match status" value="1"/>
</dbReference>
<evidence type="ECO:0000313" key="3">
    <source>
        <dbReference type="Proteomes" id="UP000516148"/>
    </source>
</evidence>